<dbReference type="PANTHER" id="PTHR47959:SF24">
    <property type="entry name" value="ATP-DEPENDENT RNA HELICASE"/>
    <property type="match status" value="1"/>
</dbReference>
<sequence length="531" mass="57866">MEEGFQLFAAAPPKKKKKLNNFSPITTTINDSKSDNKIKQNKKVLKQGECSPIAIAEENELLLKESDNGASDKDVAIQNDEYTSLVSFKDLGVSEWLCAVCGSLGITNPTPVQRGCIAAVLSGKDVIGLAQTGSGKTAAFALPIIQSLSKDPYGVYAVILTPTRELAIQISDQFKAFGSGMSLKVSVIIGGMDMQKQAKELSCRPHIIIATPGRLRSLLESESGLGAGFRRVRFMVLDEADRLLDPSFSSELKCIRSFIEGTHAMAVAEGVVRRPYRLQTLLFSATFTDQLVQLQKEILDPATHVFKAYDGLKIPANLREEMLFVPAKVKDVYLYYVLTHVMPERQVRSAIIFTATKDACHLVGLILEELGIKAVTLHSGKTQRDRLASLALFKSETVPLLIATDVASRGLDIPTVDAVIHYDIPRNPADYVHRSGRTARAGRGGWSLSLVTQHDVGRVQGVEKETGNTMNSLEALKGALEAEALKSLTKVYAAKRAAMMRTAEAEGLDTGKSKRVKRASRMMDKGSLGEE</sequence>
<dbReference type="InterPro" id="IPR027417">
    <property type="entry name" value="P-loop_NTPase"/>
</dbReference>
<feature type="domain" description="Helicase C-terminal" evidence="9">
    <location>
        <begin position="337"/>
        <end position="484"/>
    </location>
</feature>
<evidence type="ECO:0000256" key="7">
    <source>
        <dbReference type="SAM" id="MobiDB-lite"/>
    </source>
</evidence>
<dbReference type="PROSITE" id="PS51194">
    <property type="entry name" value="HELICASE_CTER"/>
    <property type="match status" value="1"/>
</dbReference>
<dbReference type="Pfam" id="PF00271">
    <property type="entry name" value="Helicase_C"/>
    <property type="match status" value="1"/>
</dbReference>
<gene>
    <name evidence="11" type="ORF">PPAR00522_LOCUS17173</name>
</gene>
<dbReference type="GO" id="GO:0005524">
    <property type="term" value="F:ATP binding"/>
    <property type="evidence" value="ECO:0007669"/>
    <property type="project" value="UniProtKB-KW"/>
</dbReference>
<evidence type="ECO:0000259" key="10">
    <source>
        <dbReference type="PROSITE" id="PS51195"/>
    </source>
</evidence>
<dbReference type="SUPFAM" id="SSF52540">
    <property type="entry name" value="P-loop containing nucleoside triphosphate hydrolases"/>
    <property type="match status" value="1"/>
</dbReference>
<keyword evidence="2 6" id="KW-0378">Hydrolase</keyword>
<dbReference type="GO" id="GO:0016787">
    <property type="term" value="F:hydrolase activity"/>
    <property type="evidence" value="ECO:0007669"/>
    <property type="project" value="UniProtKB-KW"/>
</dbReference>
<evidence type="ECO:0000256" key="2">
    <source>
        <dbReference type="ARBA" id="ARBA00022801"/>
    </source>
</evidence>
<keyword evidence="4 6" id="KW-0067">ATP-binding</keyword>
<evidence type="ECO:0000313" key="11">
    <source>
        <dbReference type="EMBL" id="CAD8784372.1"/>
    </source>
</evidence>
<dbReference type="PANTHER" id="PTHR47959">
    <property type="entry name" value="ATP-DEPENDENT RNA HELICASE RHLE-RELATED"/>
    <property type="match status" value="1"/>
</dbReference>
<keyword evidence="1 6" id="KW-0547">Nucleotide-binding</keyword>
<dbReference type="SMART" id="SM00487">
    <property type="entry name" value="DEXDc"/>
    <property type="match status" value="1"/>
</dbReference>
<dbReference type="SMART" id="SM00490">
    <property type="entry name" value="HELICc"/>
    <property type="match status" value="1"/>
</dbReference>
<keyword evidence="3 6" id="KW-0347">Helicase</keyword>
<dbReference type="PROSITE" id="PS51192">
    <property type="entry name" value="HELICASE_ATP_BIND_1"/>
    <property type="match status" value="1"/>
</dbReference>
<feature type="domain" description="Helicase ATP-binding" evidence="8">
    <location>
        <begin position="117"/>
        <end position="305"/>
    </location>
</feature>
<dbReference type="InterPro" id="IPR011545">
    <property type="entry name" value="DEAD/DEAH_box_helicase_dom"/>
</dbReference>
<comment type="similarity">
    <text evidence="6">Belongs to the DEAD box helicase family.</text>
</comment>
<dbReference type="InterPro" id="IPR001650">
    <property type="entry name" value="Helicase_C-like"/>
</dbReference>
<dbReference type="AlphaFoldDB" id="A0A7S0YMY8"/>
<dbReference type="CDD" id="cd18787">
    <property type="entry name" value="SF2_C_DEAD"/>
    <property type="match status" value="1"/>
</dbReference>
<dbReference type="EMBL" id="HBFM01026546">
    <property type="protein sequence ID" value="CAD8784372.1"/>
    <property type="molecule type" value="Transcribed_RNA"/>
</dbReference>
<evidence type="ECO:0000256" key="3">
    <source>
        <dbReference type="ARBA" id="ARBA00022806"/>
    </source>
</evidence>
<feature type="region of interest" description="Disordered" evidence="7">
    <location>
        <begin position="505"/>
        <end position="531"/>
    </location>
</feature>
<dbReference type="InterPro" id="IPR000629">
    <property type="entry name" value="RNA-helicase_DEAD-box_CS"/>
</dbReference>
<proteinExistence type="inferred from homology"/>
<dbReference type="InterPro" id="IPR014001">
    <property type="entry name" value="Helicase_ATP-bd"/>
</dbReference>
<evidence type="ECO:0000256" key="6">
    <source>
        <dbReference type="RuleBase" id="RU000492"/>
    </source>
</evidence>
<evidence type="ECO:0000256" key="4">
    <source>
        <dbReference type="ARBA" id="ARBA00022840"/>
    </source>
</evidence>
<evidence type="ECO:0008006" key="12">
    <source>
        <dbReference type="Google" id="ProtNLM"/>
    </source>
</evidence>
<dbReference type="InterPro" id="IPR014014">
    <property type="entry name" value="RNA_helicase_DEAD_Q_motif"/>
</dbReference>
<feature type="short sequence motif" description="Q motif" evidence="5">
    <location>
        <begin position="86"/>
        <end position="114"/>
    </location>
</feature>
<name>A0A7S0YMY8_9CHLO</name>
<dbReference type="PROSITE" id="PS51195">
    <property type="entry name" value="Q_MOTIF"/>
    <property type="match status" value="1"/>
</dbReference>
<dbReference type="CDD" id="cd17955">
    <property type="entry name" value="DEADc_DDX49"/>
    <property type="match status" value="1"/>
</dbReference>
<dbReference type="InterPro" id="IPR050079">
    <property type="entry name" value="DEAD_box_RNA_helicase"/>
</dbReference>
<dbReference type="Gene3D" id="3.40.50.300">
    <property type="entry name" value="P-loop containing nucleotide triphosphate hydrolases"/>
    <property type="match status" value="2"/>
</dbReference>
<evidence type="ECO:0000256" key="1">
    <source>
        <dbReference type="ARBA" id="ARBA00022741"/>
    </source>
</evidence>
<reference evidence="11" key="1">
    <citation type="submission" date="2021-01" db="EMBL/GenBank/DDBJ databases">
        <authorList>
            <person name="Corre E."/>
            <person name="Pelletier E."/>
            <person name="Niang G."/>
            <person name="Scheremetjew M."/>
            <person name="Finn R."/>
            <person name="Kale V."/>
            <person name="Holt S."/>
            <person name="Cochrane G."/>
            <person name="Meng A."/>
            <person name="Brown T."/>
            <person name="Cohen L."/>
        </authorList>
    </citation>
    <scope>NUCLEOTIDE SEQUENCE</scope>
    <source>
        <strain evidence="11">SAG 63-3</strain>
    </source>
</reference>
<evidence type="ECO:0000259" key="9">
    <source>
        <dbReference type="PROSITE" id="PS51194"/>
    </source>
</evidence>
<feature type="domain" description="DEAD-box RNA helicase Q" evidence="10">
    <location>
        <begin position="86"/>
        <end position="114"/>
    </location>
</feature>
<organism evidence="11">
    <name type="scientific">Polytomella parva</name>
    <dbReference type="NCBI Taxonomy" id="51329"/>
    <lineage>
        <taxon>Eukaryota</taxon>
        <taxon>Viridiplantae</taxon>
        <taxon>Chlorophyta</taxon>
        <taxon>core chlorophytes</taxon>
        <taxon>Chlorophyceae</taxon>
        <taxon>CS clade</taxon>
        <taxon>Chlamydomonadales</taxon>
        <taxon>Chlamydomonadaceae</taxon>
        <taxon>Polytomella</taxon>
    </lineage>
</organism>
<evidence type="ECO:0000256" key="5">
    <source>
        <dbReference type="PROSITE-ProRule" id="PRU00552"/>
    </source>
</evidence>
<dbReference type="GO" id="GO:0003676">
    <property type="term" value="F:nucleic acid binding"/>
    <property type="evidence" value="ECO:0007669"/>
    <property type="project" value="InterPro"/>
</dbReference>
<dbReference type="PROSITE" id="PS00039">
    <property type="entry name" value="DEAD_ATP_HELICASE"/>
    <property type="match status" value="1"/>
</dbReference>
<protein>
    <recommendedName>
        <fullName evidence="12">RNA helicase</fullName>
    </recommendedName>
</protein>
<dbReference type="GO" id="GO:0005829">
    <property type="term" value="C:cytosol"/>
    <property type="evidence" value="ECO:0007669"/>
    <property type="project" value="TreeGrafter"/>
</dbReference>
<accession>A0A7S0YMY8</accession>
<evidence type="ECO:0000259" key="8">
    <source>
        <dbReference type="PROSITE" id="PS51192"/>
    </source>
</evidence>
<dbReference type="Pfam" id="PF00270">
    <property type="entry name" value="DEAD"/>
    <property type="match status" value="1"/>
</dbReference>
<dbReference type="GO" id="GO:0003724">
    <property type="term" value="F:RNA helicase activity"/>
    <property type="evidence" value="ECO:0007669"/>
    <property type="project" value="InterPro"/>
</dbReference>
<feature type="compositionally biased region" description="Basic and acidic residues" evidence="7">
    <location>
        <begin position="521"/>
        <end position="531"/>
    </location>
</feature>